<keyword evidence="3" id="KW-1185">Reference proteome</keyword>
<sequence>MADFDSIVQNDNEPGGDGWLLTNLARSLGERIPTMCKVKLMCDGRSDVHIGTVPMNGVDQSTFPVYKYYTRLGCQNFSVCITKAVTDRMGIDGFRLVSDRIGNSTEADAMAERCNFALTTAKTNEDVTRYGRSYLLVAKGRGDQYIQYLSPWRCEMSDDEDTAMIYKWDEANKREVLTLIHLDRDADGNPSKVWARNASREAEDRTLVAPNDDELVKRIGETYDTDSPRKWVPSTEFTWDGERTYQGYEYALACGHIPVIRQRDEDMQGEIVPHLPTLLRINQGIFDRMCITMMQAFKQRAIKGIKRTVYTEDDPQVRAGLKNVGDDIDYGSLFKAGPMALWMLPPDCEVWESSVTDIRPLVEAESSDIKHLAAATRTPLDILSPDVAGSAAGANLKGDGLILKVKSLNRLANATFTLAVKMALVLDGHEEAASQHFSTVFMPPAPPDFSTLSQACANFKGILSPLTMRWYVLNMTDEEQARARQDEADTQWMQQFSQVLSMQDDRQQSEQVGELPSALGGEDADLGAESFDSDANSMAFMDESGE</sequence>
<organism evidence="2 3">
    <name type="scientific">Bifidobacterium panos</name>
    <dbReference type="NCBI Taxonomy" id="2675321"/>
    <lineage>
        <taxon>Bacteria</taxon>
        <taxon>Bacillati</taxon>
        <taxon>Actinomycetota</taxon>
        <taxon>Actinomycetes</taxon>
        <taxon>Bifidobacteriales</taxon>
        <taxon>Bifidobacteriaceae</taxon>
        <taxon>Bifidobacterium</taxon>
    </lineage>
</organism>
<evidence type="ECO:0000313" key="3">
    <source>
        <dbReference type="Proteomes" id="UP000553756"/>
    </source>
</evidence>
<evidence type="ECO:0000313" key="2">
    <source>
        <dbReference type="EMBL" id="NMN02776.1"/>
    </source>
</evidence>
<gene>
    <name evidence="2" type="ORF">G1C94_1398</name>
</gene>
<accession>A0ABX1SY61</accession>
<protein>
    <submittedName>
        <fullName evidence="2">Phage portal protein gp6</fullName>
    </submittedName>
</protein>
<reference evidence="2 3" key="1">
    <citation type="submission" date="2020-02" db="EMBL/GenBank/DDBJ databases">
        <title>Characterization of phylogenetic diversity of novel bifidobacterial species isolated in Czech ZOOs.</title>
        <authorList>
            <person name="Lugli G.A."/>
            <person name="Vera N.B."/>
            <person name="Ventura M."/>
        </authorList>
    </citation>
    <scope>NUCLEOTIDE SEQUENCE [LARGE SCALE GENOMIC DNA]</scope>
    <source>
        <strain evidence="2 3">DSM 109963</strain>
    </source>
</reference>
<proteinExistence type="predicted"/>
<name>A0ABX1SY61_9BIFI</name>
<dbReference type="EMBL" id="JAAIIJ010000028">
    <property type="protein sequence ID" value="NMN02776.1"/>
    <property type="molecule type" value="Genomic_DNA"/>
</dbReference>
<dbReference type="RefSeq" id="WP_172147003.1">
    <property type="nucleotide sequence ID" value="NZ_JAAIIJ010000028.1"/>
</dbReference>
<dbReference type="Proteomes" id="UP000553756">
    <property type="component" value="Unassembled WGS sequence"/>
</dbReference>
<feature type="region of interest" description="Disordered" evidence="1">
    <location>
        <begin position="500"/>
        <end position="546"/>
    </location>
</feature>
<evidence type="ECO:0000256" key="1">
    <source>
        <dbReference type="SAM" id="MobiDB-lite"/>
    </source>
</evidence>
<comment type="caution">
    <text evidence="2">The sequence shown here is derived from an EMBL/GenBank/DDBJ whole genome shotgun (WGS) entry which is preliminary data.</text>
</comment>